<evidence type="ECO:0000313" key="1">
    <source>
        <dbReference type="EMBL" id="GAA5799727.1"/>
    </source>
</evidence>
<evidence type="ECO:0000313" key="2">
    <source>
        <dbReference type="Proteomes" id="UP001476247"/>
    </source>
</evidence>
<organism evidence="1 2">
    <name type="scientific">Helicostylum pulchrum</name>
    <dbReference type="NCBI Taxonomy" id="562976"/>
    <lineage>
        <taxon>Eukaryota</taxon>
        <taxon>Fungi</taxon>
        <taxon>Fungi incertae sedis</taxon>
        <taxon>Mucoromycota</taxon>
        <taxon>Mucoromycotina</taxon>
        <taxon>Mucoromycetes</taxon>
        <taxon>Mucorales</taxon>
        <taxon>Mucorineae</taxon>
        <taxon>Mucoraceae</taxon>
        <taxon>Helicostylum</taxon>
    </lineage>
</organism>
<protein>
    <submittedName>
        <fullName evidence="1">Uncharacterized protein</fullName>
    </submittedName>
</protein>
<comment type="caution">
    <text evidence="1">The sequence shown here is derived from an EMBL/GenBank/DDBJ whole genome shotgun (WGS) entry which is preliminary data.</text>
</comment>
<dbReference type="EMBL" id="BAABUJ010000013">
    <property type="protein sequence ID" value="GAA5799727.1"/>
    <property type="molecule type" value="Genomic_DNA"/>
</dbReference>
<reference evidence="1 2" key="1">
    <citation type="submission" date="2024-04" db="EMBL/GenBank/DDBJ databases">
        <title>genome sequences of Mucor flavus KT1a and Helicostylum pulchrum KT1b strains isolation_sourced from the surface of a dry-aged beef.</title>
        <authorList>
            <person name="Toyotome T."/>
            <person name="Hosono M."/>
            <person name="Torimaru M."/>
            <person name="Fukuda K."/>
            <person name="Mikami N."/>
        </authorList>
    </citation>
    <scope>NUCLEOTIDE SEQUENCE [LARGE SCALE GENOMIC DNA]</scope>
    <source>
        <strain evidence="1 2">KT1b</strain>
    </source>
</reference>
<proteinExistence type="predicted"/>
<sequence>MGFATHFMVSENITALEKKLSEQEDITLDIIDSIIQEFSASTDHDASHYRLYGDILQVIER</sequence>
<dbReference type="Proteomes" id="UP001476247">
    <property type="component" value="Unassembled WGS sequence"/>
</dbReference>
<accession>A0ABP9XY79</accession>
<gene>
    <name evidence="1" type="ORF">HPULCUR_005144</name>
</gene>
<name>A0ABP9XY79_9FUNG</name>
<keyword evidence="2" id="KW-1185">Reference proteome</keyword>